<dbReference type="Proteomes" id="UP001163823">
    <property type="component" value="Chromosome 14"/>
</dbReference>
<feature type="transmembrane region" description="Helical" evidence="2">
    <location>
        <begin position="177"/>
        <end position="194"/>
    </location>
</feature>
<name>A0AAD7P6N7_QUISA</name>
<evidence type="ECO:0000313" key="5">
    <source>
        <dbReference type="Proteomes" id="UP001163823"/>
    </source>
</evidence>
<dbReference type="InterPro" id="IPR036938">
    <property type="entry name" value="PAP2/HPO_sf"/>
</dbReference>
<keyword evidence="5" id="KW-1185">Reference proteome</keyword>
<dbReference type="InterPro" id="IPR000326">
    <property type="entry name" value="PAP2/HPO"/>
</dbReference>
<dbReference type="PANTHER" id="PTHR11247:SF40">
    <property type="entry name" value="LIPID PHOSPHATE PHOSPHATASE EPSILON 1, CHLOROPLASTIC"/>
    <property type="match status" value="1"/>
</dbReference>
<evidence type="ECO:0000313" key="4">
    <source>
        <dbReference type="EMBL" id="KAJ7944248.1"/>
    </source>
</evidence>
<reference evidence="4" key="1">
    <citation type="journal article" date="2023" name="Science">
        <title>Elucidation of the pathway for biosynthesis of saponin adjuvants from the soapbark tree.</title>
        <authorList>
            <person name="Reed J."/>
            <person name="Orme A."/>
            <person name="El-Demerdash A."/>
            <person name="Owen C."/>
            <person name="Martin L.B.B."/>
            <person name="Misra R.C."/>
            <person name="Kikuchi S."/>
            <person name="Rejzek M."/>
            <person name="Martin A.C."/>
            <person name="Harkess A."/>
            <person name="Leebens-Mack J."/>
            <person name="Louveau T."/>
            <person name="Stephenson M.J."/>
            <person name="Osbourn A."/>
        </authorList>
    </citation>
    <scope>NUCLEOTIDE SEQUENCE</scope>
    <source>
        <strain evidence="4">S10</strain>
    </source>
</reference>
<feature type="domain" description="Phosphatidic acid phosphatase type 2/haloperoxidase" evidence="3">
    <location>
        <begin position="136"/>
        <end position="245"/>
    </location>
</feature>
<proteinExistence type="predicted"/>
<evidence type="ECO:0000259" key="3">
    <source>
        <dbReference type="SMART" id="SM00014"/>
    </source>
</evidence>
<evidence type="ECO:0000256" key="2">
    <source>
        <dbReference type="SAM" id="Phobius"/>
    </source>
</evidence>
<dbReference type="GO" id="GO:0005789">
    <property type="term" value="C:endoplasmic reticulum membrane"/>
    <property type="evidence" value="ECO:0007669"/>
    <property type="project" value="TreeGrafter"/>
</dbReference>
<dbReference type="SMART" id="SM00014">
    <property type="entry name" value="acidPPc"/>
    <property type="match status" value="1"/>
</dbReference>
<organism evidence="4 5">
    <name type="scientific">Quillaja saponaria</name>
    <name type="common">Soap bark tree</name>
    <dbReference type="NCBI Taxonomy" id="32244"/>
    <lineage>
        <taxon>Eukaryota</taxon>
        <taxon>Viridiplantae</taxon>
        <taxon>Streptophyta</taxon>
        <taxon>Embryophyta</taxon>
        <taxon>Tracheophyta</taxon>
        <taxon>Spermatophyta</taxon>
        <taxon>Magnoliopsida</taxon>
        <taxon>eudicotyledons</taxon>
        <taxon>Gunneridae</taxon>
        <taxon>Pentapetalae</taxon>
        <taxon>rosids</taxon>
        <taxon>fabids</taxon>
        <taxon>Fabales</taxon>
        <taxon>Quillajaceae</taxon>
        <taxon>Quillaja</taxon>
    </lineage>
</organism>
<feature type="transmembrane region" description="Helical" evidence="2">
    <location>
        <begin position="260"/>
        <end position="282"/>
    </location>
</feature>
<sequence>MFATITSICCNPSCKFLGIHFRKHNNSLKSNLFAAHFSASKPFSSNGFAQNMAFSGRRRVWDSITMDELIKASAFRNADSDEGIQVFDQEVLINGSSKFPSKFVGYDLESTLNRLSKWLVTASFGALILWRHDAEASWVVMGSIINSVLSGALKRILNQERPVSAKSSGPGMPSSHAQSIFFIVMFVITSILESQGINEVTVIMSGLFLVFGSYLSWLRVSQQYHTVSQVAVGALVGSIFCILWYWSWKALVQEAFSSSLSVRILSISASVGFCLFFLEYVVRHWLKDED</sequence>
<keyword evidence="2" id="KW-1133">Transmembrane helix</keyword>
<protein>
    <submittedName>
        <fullName evidence="4">Lipid phosphate phosphatase epsilon 2, chloroplastic</fullName>
    </submittedName>
</protein>
<dbReference type="GO" id="GO:0047874">
    <property type="term" value="F:dolichyldiphosphatase activity"/>
    <property type="evidence" value="ECO:0007669"/>
    <property type="project" value="TreeGrafter"/>
</dbReference>
<dbReference type="Pfam" id="PF01569">
    <property type="entry name" value="PAP2"/>
    <property type="match status" value="1"/>
</dbReference>
<keyword evidence="2" id="KW-0472">Membrane</keyword>
<accession>A0AAD7P6N7</accession>
<feature type="transmembrane region" description="Helical" evidence="2">
    <location>
        <begin position="200"/>
        <end position="218"/>
    </location>
</feature>
<dbReference type="Gene3D" id="1.20.144.10">
    <property type="entry name" value="Phosphatidic acid phosphatase type 2/haloperoxidase"/>
    <property type="match status" value="1"/>
</dbReference>
<dbReference type="KEGG" id="qsa:O6P43_033676"/>
<dbReference type="GO" id="GO:0008610">
    <property type="term" value="P:lipid biosynthetic process"/>
    <property type="evidence" value="ECO:0007669"/>
    <property type="project" value="TreeGrafter"/>
</dbReference>
<gene>
    <name evidence="4" type="ORF">O6P43_033676</name>
</gene>
<dbReference type="SUPFAM" id="SSF48317">
    <property type="entry name" value="Acid phosphatase/Vanadium-dependent haloperoxidase"/>
    <property type="match status" value="1"/>
</dbReference>
<comment type="caution">
    <text evidence="4">The sequence shown here is derived from an EMBL/GenBank/DDBJ whole genome shotgun (WGS) entry which is preliminary data.</text>
</comment>
<dbReference type="AlphaFoldDB" id="A0AAD7P6N7"/>
<dbReference type="PANTHER" id="PTHR11247">
    <property type="entry name" value="PALMITOYL-PROTEIN THIOESTERASE/DOLICHYLDIPHOSPHATASE 1"/>
    <property type="match status" value="1"/>
</dbReference>
<keyword evidence="2" id="KW-0812">Transmembrane</keyword>
<dbReference type="EMBL" id="JARAOO010000014">
    <property type="protein sequence ID" value="KAJ7944248.1"/>
    <property type="molecule type" value="Genomic_DNA"/>
</dbReference>
<evidence type="ECO:0000256" key="1">
    <source>
        <dbReference type="ARBA" id="ARBA00022801"/>
    </source>
</evidence>
<dbReference type="GO" id="GO:0006487">
    <property type="term" value="P:protein N-linked glycosylation"/>
    <property type="evidence" value="ECO:0007669"/>
    <property type="project" value="TreeGrafter"/>
</dbReference>
<feature type="transmembrane region" description="Helical" evidence="2">
    <location>
        <begin position="230"/>
        <end position="248"/>
    </location>
</feature>
<keyword evidence="1" id="KW-0378">Hydrolase</keyword>